<sequence>MTPPHAILVIADDLTGANATAAGFARAGLRAVTVGADQPGTVIAEFTNRFDAVVVCTDTRHAPPAEAAARVEAAIAAAPPVRLVCNRVDSTLRGNLGASTAAVLRAVARRTATPTVALFLPAHPAAGRQTVEGNQLLDGVRLENTELARDPRTPLRTSDVADLLTQQAALRIAHIPLSLVTGDPVRLRKAVATRVAAGAQVIIGDALTVEHLRRVTDAAVAAAPEVEWVGVDPGPGAVELARAKGLTGHDDTAPLLAVSGSATALTRQQLARLRETRPVTVVRPVYSGDTVLPDLEPTAKQLAAALAQADSGDTVLLATALDDGDIVDIDPADAARLPQLLAGAVRRALAERAVGGLFVTGGDVTAAMTAELGAAGIEVEQELVPLAVAGSVVGGDWDGLPIVTKGGLVGDPATTVECVDHLRRTVQANRRRVRAAAVGHHDHTTGRTEPGGSS</sequence>
<dbReference type="InterPro" id="IPR037051">
    <property type="entry name" value="4-carb_acid_sugar_kinase_N_sf"/>
</dbReference>
<dbReference type="Proteomes" id="UP000000844">
    <property type="component" value="Chromosome"/>
</dbReference>
<keyword evidence="6" id="KW-0119">Carbohydrate metabolism</keyword>
<evidence type="ECO:0000259" key="7">
    <source>
        <dbReference type="Pfam" id="PF07005"/>
    </source>
</evidence>
<dbReference type="InterPro" id="IPR031475">
    <property type="entry name" value="NBD_C"/>
</dbReference>
<dbReference type="Pfam" id="PF07005">
    <property type="entry name" value="SBD_N"/>
    <property type="match status" value="1"/>
</dbReference>
<name>D3QBQ1_STANL</name>
<feature type="domain" description="Four-carbon acid sugar kinase nucleotide binding" evidence="8">
    <location>
        <begin position="256"/>
        <end position="414"/>
    </location>
</feature>
<keyword evidence="3" id="KW-0547">Nucleotide-binding</keyword>
<dbReference type="HOGENOM" id="CLU_029424_0_1_11"/>
<dbReference type="KEGG" id="sna:Snas_3263"/>
<keyword evidence="5" id="KW-0067">ATP-binding</keyword>
<dbReference type="eggNOG" id="COG3395">
    <property type="taxonomic scope" value="Bacteria"/>
</dbReference>
<dbReference type="Gene3D" id="3.40.980.20">
    <property type="entry name" value="Four-carbon acid sugar kinase, nucleotide binding domain"/>
    <property type="match status" value="1"/>
</dbReference>
<accession>D3QBQ1</accession>
<dbReference type="Gene3D" id="3.40.50.10840">
    <property type="entry name" value="Putative sugar-binding, N-terminal domain"/>
    <property type="match status" value="1"/>
</dbReference>
<proteinExistence type="inferred from homology"/>
<evidence type="ECO:0000256" key="5">
    <source>
        <dbReference type="ARBA" id="ARBA00022840"/>
    </source>
</evidence>
<dbReference type="SUPFAM" id="SSF142764">
    <property type="entry name" value="YgbK-like"/>
    <property type="match status" value="1"/>
</dbReference>
<comment type="similarity">
    <text evidence="1">Belongs to the four-carbon acid sugar kinase family.</text>
</comment>
<gene>
    <name evidence="9" type="ordered locus">Snas_3263</name>
</gene>
<organism evidence="9 10">
    <name type="scientific">Stackebrandtia nassauensis (strain DSM 44728 / CIP 108903 / NRRL B-16338 / NBRC 102104 / LLR-40K-21)</name>
    <dbReference type="NCBI Taxonomy" id="446470"/>
    <lineage>
        <taxon>Bacteria</taxon>
        <taxon>Bacillati</taxon>
        <taxon>Actinomycetota</taxon>
        <taxon>Actinomycetes</taxon>
        <taxon>Glycomycetales</taxon>
        <taxon>Glycomycetaceae</taxon>
        <taxon>Stackebrandtia</taxon>
    </lineage>
</organism>
<evidence type="ECO:0000256" key="4">
    <source>
        <dbReference type="ARBA" id="ARBA00022777"/>
    </source>
</evidence>
<protein>
    <submittedName>
        <fullName evidence="9">Type III effector Hrp-dependent outers</fullName>
    </submittedName>
</protein>
<feature type="domain" description="Four-carbon acid sugar kinase N-terminal" evidence="7">
    <location>
        <begin position="7"/>
        <end position="235"/>
    </location>
</feature>
<keyword evidence="10" id="KW-1185">Reference proteome</keyword>
<dbReference type="Pfam" id="PF17042">
    <property type="entry name" value="NBD_C"/>
    <property type="match status" value="1"/>
</dbReference>
<dbReference type="GO" id="GO:0016301">
    <property type="term" value="F:kinase activity"/>
    <property type="evidence" value="ECO:0007669"/>
    <property type="project" value="UniProtKB-KW"/>
</dbReference>
<evidence type="ECO:0000313" key="10">
    <source>
        <dbReference type="Proteomes" id="UP000000844"/>
    </source>
</evidence>
<reference evidence="9 10" key="1">
    <citation type="journal article" date="2009" name="Stand. Genomic Sci.">
        <title>Complete genome sequence of Stackebrandtia nassauensis type strain (LLR-40K-21).</title>
        <authorList>
            <person name="Munk C."/>
            <person name="Lapidus A."/>
            <person name="Copeland A."/>
            <person name="Jando M."/>
            <person name="Mayilraj S."/>
            <person name="Glavina Del Rio T."/>
            <person name="Nolan M."/>
            <person name="Chen F."/>
            <person name="Lucas S."/>
            <person name="Tice H."/>
            <person name="Cheng J.F."/>
            <person name="Han C."/>
            <person name="Detter J.C."/>
            <person name="Bruce D."/>
            <person name="Goodwin L."/>
            <person name="Chain P."/>
            <person name="Pitluck S."/>
            <person name="Goker M."/>
            <person name="Ovchinikova G."/>
            <person name="Pati A."/>
            <person name="Ivanova N."/>
            <person name="Mavromatis K."/>
            <person name="Chen A."/>
            <person name="Palaniappan K."/>
            <person name="Land M."/>
            <person name="Hauser L."/>
            <person name="Chang Y.J."/>
            <person name="Jeffries C.D."/>
            <person name="Bristow J."/>
            <person name="Eisen J.A."/>
            <person name="Markowitz V."/>
            <person name="Hugenholtz P."/>
            <person name="Kyrpides N.C."/>
            <person name="Klenk H.P."/>
        </authorList>
    </citation>
    <scope>NUCLEOTIDE SEQUENCE [LARGE SCALE GENOMIC DNA]</scope>
    <source>
        <strain evidence="10">DSM 44728 / CIP 108903 / NRRL B-16338 / NBRC 102104 / LLR-40K-21</strain>
    </source>
</reference>
<evidence type="ECO:0000256" key="6">
    <source>
        <dbReference type="ARBA" id="ARBA00023277"/>
    </source>
</evidence>
<keyword evidence="4" id="KW-0418">Kinase</keyword>
<dbReference type="STRING" id="446470.Snas_3263"/>
<evidence type="ECO:0000259" key="8">
    <source>
        <dbReference type="Pfam" id="PF17042"/>
    </source>
</evidence>
<dbReference type="RefSeq" id="WP_013018504.1">
    <property type="nucleotide sequence ID" value="NC_013947.1"/>
</dbReference>
<evidence type="ECO:0000256" key="1">
    <source>
        <dbReference type="ARBA" id="ARBA00005715"/>
    </source>
</evidence>
<dbReference type="InterPro" id="IPR042213">
    <property type="entry name" value="NBD_C_sf"/>
</dbReference>
<evidence type="ECO:0000256" key="3">
    <source>
        <dbReference type="ARBA" id="ARBA00022741"/>
    </source>
</evidence>
<dbReference type="InterPro" id="IPR010737">
    <property type="entry name" value="4-carb_acid_sugar_kinase_N"/>
</dbReference>
<dbReference type="EMBL" id="CP001778">
    <property type="protein sequence ID" value="ADD42933.1"/>
    <property type="molecule type" value="Genomic_DNA"/>
</dbReference>
<keyword evidence="2" id="KW-0808">Transferase</keyword>
<evidence type="ECO:0000256" key="2">
    <source>
        <dbReference type="ARBA" id="ARBA00022679"/>
    </source>
</evidence>
<dbReference type="OrthoDB" id="153193at2"/>
<evidence type="ECO:0000313" key="9">
    <source>
        <dbReference type="EMBL" id="ADD42933.1"/>
    </source>
</evidence>
<dbReference type="AlphaFoldDB" id="D3QBQ1"/>
<dbReference type="GO" id="GO:0005524">
    <property type="term" value="F:ATP binding"/>
    <property type="evidence" value="ECO:0007669"/>
    <property type="project" value="UniProtKB-KW"/>
</dbReference>